<evidence type="ECO:0000313" key="1">
    <source>
        <dbReference type="EMBL" id="GGG34318.1"/>
    </source>
</evidence>
<dbReference type="Gene3D" id="3.20.20.210">
    <property type="match status" value="1"/>
</dbReference>
<dbReference type="RefSeq" id="WP_188900262.1">
    <property type="nucleotide sequence ID" value="NZ_BMKS01000006.1"/>
</dbReference>
<dbReference type="Proteomes" id="UP000597507">
    <property type="component" value="Unassembled WGS sequence"/>
</dbReference>
<proteinExistence type="predicted"/>
<evidence type="ECO:0000313" key="2">
    <source>
        <dbReference type="Proteomes" id="UP000597507"/>
    </source>
</evidence>
<dbReference type="EMBL" id="BMKS01000006">
    <property type="protein sequence ID" value="GGG34318.1"/>
    <property type="molecule type" value="Genomic_DNA"/>
</dbReference>
<accession>A0A8J2ZBH9</accession>
<evidence type="ECO:0008006" key="3">
    <source>
        <dbReference type="Google" id="ProtNLM"/>
    </source>
</evidence>
<comment type="caution">
    <text evidence="1">The sequence shown here is derived from an EMBL/GenBank/DDBJ whole genome shotgun (WGS) entry which is preliminary data.</text>
</comment>
<dbReference type="InterPro" id="IPR038071">
    <property type="entry name" value="UROD/MetE-like_sf"/>
</dbReference>
<dbReference type="SUPFAM" id="SSF51726">
    <property type="entry name" value="UROD/MetE-like"/>
    <property type="match status" value="1"/>
</dbReference>
<sequence length="113" mass="11719">MARVLHVHGMGVDVTRVLDHPCEAIPVSDRLPGDPSTRALRAMTPRCPMGGVHAMAIAERSIPATRAEGRDAIAQNGGVRNLIVPPGCTIPTQTPTAALRAVVEEAKALAAAA</sequence>
<keyword evidence="2" id="KW-1185">Reference proteome</keyword>
<reference evidence="1 2" key="1">
    <citation type="journal article" date="2014" name="Int. J. Syst. Evol. Microbiol.">
        <title>Complete genome sequence of Corynebacterium casei LMG S-19264T (=DSM 44701T), isolated from a smear-ripened cheese.</title>
        <authorList>
            <consortium name="US DOE Joint Genome Institute (JGI-PGF)"/>
            <person name="Walter F."/>
            <person name="Albersmeier A."/>
            <person name="Kalinowski J."/>
            <person name="Ruckert C."/>
        </authorList>
    </citation>
    <scope>NUCLEOTIDE SEQUENCE [LARGE SCALE GENOMIC DNA]</scope>
    <source>
        <strain evidence="1 2">CGMCC 1.16330</strain>
    </source>
</reference>
<organism evidence="1 2">
    <name type="scientific">Caldovatus sediminis</name>
    <dbReference type="NCBI Taxonomy" id="2041189"/>
    <lineage>
        <taxon>Bacteria</taxon>
        <taxon>Pseudomonadati</taxon>
        <taxon>Pseudomonadota</taxon>
        <taxon>Alphaproteobacteria</taxon>
        <taxon>Acetobacterales</taxon>
        <taxon>Roseomonadaceae</taxon>
        <taxon>Caldovatus</taxon>
    </lineage>
</organism>
<gene>
    <name evidence="1" type="ORF">GCM10010964_22810</name>
</gene>
<protein>
    <recommendedName>
        <fullName evidence="3">Uroporphyrinogen decarboxylase (URO-D) domain-containing protein</fullName>
    </recommendedName>
</protein>
<dbReference type="AlphaFoldDB" id="A0A8J2ZBH9"/>
<name>A0A8J2ZBH9_9PROT</name>